<keyword evidence="2" id="KW-0238">DNA-binding</keyword>
<dbReference type="EMBL" id="WTYJ01000002">
    <property type="protein sequence ID" value="MXO99539.1"/>
    <property type="molecule type" value="Genomic_DNA"/>
</dbReference>
<organism evidence="5 6">
    <name type="scientific">Croceibacterium xixiisoli</name>
    <dbReference type="NCBI Taxonomy" id="1476466"/>
    <lineage>
        <taxon>Bacteria</taxon>
        <taxon>Pseudomonadati</taxon>
        <taxon>Pseudomonadota</taxon>
        <taxon>Alphaproteobacteria</taxon>
        <taxon>Sphingomonadales</taxon>
        <taxon>Erythrobacteraceae</taxon>
        <taxon>Croceibacterium</taxon>
    </lineage>
</organism>
<protein>
    <recommendedName>
        <fullName evidence="4">HTH luxR-type domain-containing protein</fullName>
    </recommendedName>
</protein>
<accession>A0A6I4TWE7</accession>
<dbReference type="SMART" id="SM00421">
    <property type="entry name" value="HTH_LUXR"/>
    <property type="match status" value="1"/>
</dbReference>
<feature type="domain" description="HTH luxR-type" evidence="4">
    <location>
        <begin position="298"/>
        <end position="355"/>
    </location>
</feature>
<dbReference type="SUPFAM" id="SSF46894">
    <property type="entry name" value="C-terminal effector domain of the bipartite response regulators"/>
    <property type="match status" value="1"/>
</dbReference>
<dbReference type="OrthoDB" id="7855389at2"/>
<dbReference type="PANTHER" id="PTHR44688">
    <property type="entry name" value="DNA-BINDING TRANSCRIPTIONAL ACTIVATOR DEVR_DOSR"/>
    <property type="match status" value="1"/>
</dbReference>
<evidence type="ECO:0000313" key="5">
    <source>
        <dbReference type="EMBL" id="MXO99539.1"/>
    </source>
</evidence>
<dbReference type="GO" id="GO:0006355">
    <property type="term" value="P:regulation of DNA-templated transcription"/>
    <property type="evidence" value="ECO:0007669"/>
    <property type="project" value="InterPro"/>
</dbReference>
<dbReference type="InterPro" id="IPR000792">
    <property type="entry name" value="Tscrpt_reg_LuxR_C"/>
</dbReference>
<sequence>MTVEGVRALLHGAALGDGSWMDALNALAHATGTERGQLIGVGPAHVNFNWVIGFSAQELTELEQVGGYDPDINFRIAVGTSTPPYTLCHEGHYAEARKTLRQDIYLDYCERFDMFHGCQAVVAQDDTGFVGLATLRSTADGMSNLQERRNFTRLIPHVRHAVELQSALEGQSRKLLLGSFDVLGKAVLFLDRHGRCLAQTQAADVMLAASDTLKMKHGRPICGDQRDQAALNAMIHAVIARRTDQATAIIRRAAGQPLLATIHAFNPPETNIGFRPHAIVVLRHPMESSTDLRGWLRAMGLTEAEIQITLALSTGVSRADIADQRGATLGTVRQQIKAIYNKLGVGREAELVAMLGTQGKH</sequence>
<evidence type="ECO:0000313" key="6">
    <source>
        <dbReference type="Proteomes" id="UP000469430"/>
    </source>
</evidence>
<keyword evidence="6" id="KW-1185">Reference proteome</keyword>
<name>A0A6I4TWE7_9SPHN</name>
<evidence type="ECO:0000256" key="2">
    <source>
        <dbReference type="ARBA" id="ARBA00023125"/>
    </source>
</evidence>
<dbReference type="GO" id="GO:0003677">
    <property type="term" value="F:DNA binding"/>
    <property type="evidence" value="ECO:0007669"/>
    <property type="project" value="UniProtKB-KW"/>
</dbReference>
<evidence type="ECO:0000256" key="1">
    <source>
        <dbReference type="ARBA" id="ARBA00023015"/>
    </source>
</evidence>
<dbReference type="InterPro" id="IPR016032">
    <property type="entry name" value="Sig_transdc_resp-reg_C-effctor"/>
</dbReference>
<evidence type="ECO:0000256" key="3">
    <source>
        <dbReference type="ARBA" id="ARBA00023163"/>
    </source>
</evidence>
<dbReference type="AlphaFoldDB" id="A0A6I4TWE7"/>
<dbReference type="PANTHER" id="PTHR44688:SF16">
    <property type="entry name" value="DNA-BINDING TRANSCRIPTIONAL ACTIVATOR DEVR_DOSR"/>
    <property type="match status" value="1"/>
</dbReference>
<dbReference type="Gene3D" id="1.10.10.10">
    <property type="entry name" value="Winged helix-like DNA-binding domain superfamily/Winged helix DNA-binding domain"/>
    <property type="match status" value="1"/>
</dbReference>
<keyword evidence="1" id="KW-0805">Transcription regulation</keyword>
<keyword evidence="3" id="KW-0804">Transcription</keyword>
<evidence type="ECO:0000259" key="4">
    <source>
        <dbReference type="SMART" id="SM00421"/>
    </source>
</evidence>
<dbReference type="Proteomes" id="UP000469430">
    <property type="component" value="Unassembled WGS sequence"/>
</dbReference>
<gene>
    <name evidence="5" type="ORF">GRI97_11125</name>
</gene>
<dbReference type="InterPro" id="IPR036388">
    <property type="entry name" value="WH-like_DNA-bd_sf"/>
</dbReference>
<comment type="caution">
    <text evidence="5">The sequence shown here is derived from an EMBL/GenBank/DDBJ whole genome shotgun (WGS) entry which is preliminary data.</text>
</comment>
<proteinExistence type="predicted"/>
<reference evidence="5 6" key="1">
    <citation type="submission" date="2019-12" db="EMBL/GenBank/DDBJ databases">
        <title>Genomic-based taxomic classification of the family Erythrobacteraceae.</title>
        <authorList>
            <person name="Xu L."/>
        </authorList>
    </citation>
    <scope>NUCLEOTIDE SEQUENCE [LARGE SCALE GENOMIC DNA]</scope>
    <source>
        <strain evidence="5 6">S36</strain>
    </source>
</reference>
<dbReference type="RefSeq" id="WP_161391255.1">
    <property type="nucleotide sequence ID" value="NZ_JBHSCP010000001.1"/>
</dbReference>